<dbReference type="AlphaFoldDB" id="A0A9W7XUB0"/>
<name>A0A9W7XUB0_9FUNG</name>
<keyword evidence="2" id="KW-1185">Reference proteome</keyword>
<proteinExistence type="predicted"/>
<feature type="non-terminal residue" evidence="1">
    <location>
        <position position="150"/>
    </location>
</feature>
<dbReference type="Proteomes" id="UP001149813">
    <property type="component" value="Unassembled WGS sequence"/>
</dbReference>
<dbReference type="EMBL" id="JANBOJ010000388">
    <property type="protein sequence ID" value="KAJ1719496.1"/>
    <property type="molecule type" value="Genomic_DNA"/>
</dbReference>
<gene>
    <name evidence="1" type="ORF">LPJ53_005745</name>
</gene>
<accession>A0A9W7XUB0</accession>
<protein>
    <submittedName>
        <fullName evidence="1">Uncharacterized protein</fullName>
    </submittedName>
</protein>
<sequence>MDSYFSALLNISRGRSRRSAAGTRSASTASSATTTLPRINIQDESILRKTIQRIAHGDYAHLPSIADIKALFNSPQHRKILSNAYSTLQLTRVSIDETTARVISVILLSRQCQCRHLKLYRCAFTDAGKKILFSALSMMADQPPPKRRRW</sequence>
<reference evidence="1" key="1">
    <citation type="submission" date="2022-07" db="EMBL/GenBank/DDBJ databases">
        <title>Phylogenomic reconstructions and comparative analyses of Kickxellomycotina fungi.</title>
        <authorList>
            <person name="Reynolds N.K."/>
            <person name="Stajich J.E."/>
            <person name="Barry K."/>
            <person name="Grigoriev I.V."/>
            <person name="Crous P."/>
            <person name="Smith M.E."/>
        </authorList>
    </citation>
    <scope>NUCLEOTIDE SEQUENCE</scope>
    <source>
        <strain evidence="1">NBRC 32514</strain>
    </source>
</reference>
<evidence type="ECO:0000313" key="2">
    <source>
        <dbReference type="Proteomes" id="UP001149813"/>
    </source>
</evidence>
<dbReference type="OrthoDB" id="333024at2759"/>
<organism evidence="1 2">
    <name type="scientific">Coemansia erecta</name>
    <dbReference type="NCBI Taxonomy" id="147472"/>
    <lineage>
        <taxon>Eukaryota</taxon>
        <taxon>Fungi</taxon>
        <taxon>Fungi incertae sedis</taxon>
        <taxon>Zoopagomycota</taxon>
        <taxon>Kickxellomycotina</taxon>
        <taxon>Kickxellomycetes</taxon>
        <taxon>Kickxellales</taxon>
        <taxon>Kickxellaceae</taxon>
        <taxon>Coemansia</taxon>
    </lineage>
</organism>
<comment type="caution">
    <text evidence="1">The sequence shown here is derived from an EMBL/GenBank/DDBJ whole genome shotgun (WGS) entry which is preliminary data.</text>
</comment>
<evidence type="ECO:0000313" key="1">
    <source>
        <dbReference type="EMBL" id="KAJ1719496.1"/>
    </source>
</evidence>